<protein>
    <submittedName>
        <fullName evidence="1">Uncharacterized protein</fullName>
    </submittedName>
</protein>
<evidence type="ECO:0000313" key="1">
    <source>
        <dbReference type="EMBL" id="JAE30915.1"/>
    </source>
</evidence>
<organism evidence="1">
    <name type="scientific">Arundo donax</name>
    <name type="common">Giant reed</name>
    <name type="synonym">Donax arundinaceus</name>
    <dbReference type="NCBI Taxonomy" id="35708"/>
    <lineage>
        <taxon>Eukaryota</taxon>
        <taxon>Viridiplantae</taxon>
        <taxon>Streptophyta</taxon>
        <taxon>Embryophyta</taxon>
        <taxon>Tracheophyta</taxon>
        <taxon>Spermatophyta</taxon>
        <taxon>Magnoliopsida</taxon>
        <taxon>Liliopsida</taxon>
        <taxon>Poales</taxon>
        <taxon>Poaceae</taxon>
        <taxon>PACMAD clade</taxon>
        <taxon>Arundinoideae</taxon>
        <taxon>Arundineae</taxon>
        <taxon>Arundo</taxon>
    </lineage>
</organism>
<accession>A0A0A9H103</accession>
<name>A0A0A9H103_ARUDO</name>
<sequence length="28" mass="3279">MEVHTIYQERGCCNTVFKYQFIKAARAA</sequence>
<reference evidence="1" key="2">
    <citation type="journal article" date="2015" name="Data Brief">
        <title>Shoot transcriptome of the giant reed, Arundo donax.</title>
        <authorList>
            <person name="Barrero R.A."/>
            <person name="Guerrero F.D."/>
            <person name="Moolhuijzen P."/>
            <person name="Goolsby J.A."/>
            <person name="Tidwell J."/>
            <person name="Bellgard S.E."/>
            <person name="Bellgard M.I."/>
        </authorList>
    </citation>
    <scope>NUCLEOTIDE SEQUENCE</scope>
    <source>
        <tissue evidence="1">Shoot tissue taken approximately 20 cm above the soil surface</tissue>
    </source>
</reference>
<dbReference type="AlphaFoldDB" id="A0A0A9H103"/>
<reference evidence="1" key="1">
    <citation type="submission" date="2014-09" db="EMBL/GenBank/DDBJ databases">
        <authorList>
            <person name="Magalhaes I.L.F."/>
            <person name="Oliveira U."/>
            <person name="Santos F.R."/>
            <person name="Vidigal T.H.D.A."/>
            <person name="Brescovit A.D."/>
            <person name="Santos A.J."/>
        </authorList>
    </citation>
    <scope>NUCLEOTIDE SEQUENCE</scope>
    <source>
        <tissue evidence="1">Shoot tissue taken approximately 20 cm above the soil surface</tissue>
    </source>
</reference>
<proteinExistence type="predicted"/>
<dbReference type="EMBL" id="GBRH01166981">
    <property type="protein sequence ID" value="JAE30915.1"/>
    <property type="molecule type" value="Transcribed_RNA"/>
</dbReference>